<proteinExistence type="predicted"/>
<sequence length="176" mass="20901">MRQTLQEQVNATVYQYRLISKIDIYPRLLQVYKITPFLFIAIESILFGWSGLLYGIIGLPLVSLLRFILNRLTLLRVDNYQRQRWGWSITIPYMGYSPVSEVKFGLYRKTERTMFWIGLCVLGALFPWIRQSGFFGLLLWHLWLAIPGLIICFKLRKQHYDGVVKLDTENISYYHR</sequence>
<feature type="transmembrane region" description="Helical" evidence="1">
    <location>
        <begin position="113"/>
        <end position="129"/>
    </location>
</feature>
<dbReference type="Proteomes" id="UP000609346">
    <property type="component" value="Unassembled WGS sequence"/>
</dbReference>
<protein>
    <recommendedName>
        <fullName evidence="4">Transposase</fullName>
    </recommendedName>
</protein>
<name>A0ABR8N3T4_9BACL</name>
<feature type="transmembrane region" description="Helical" evidence="1">
    <location>
        <begin position="135"/>
        <end position="155"/>
    </location>
</feature>
<evidence type="ECO:0000313" key="3">
    <source>
        <dbReference type="Proteomes" id="UP000609346"/>
    </source>
</evidence>
<keyword evidence="1" id="KW-1133">Transmembrane helix</keyword>
<keyword evidence="1" id="KW-0472">Membrane</keyword>
<keyword evidence="3" id="KW-1185">Reference proteome</keyword>
<dbReference type="EMBL" id="JACXZA010000012">
    <property type="protein sequence ID" value="MBD3922838.1"/>
    <property type="molecule type" value="Genomic_DNA"/>
</dbReference>
<keyword evidence="1" id="KW-0812">Transmembrane</keyword>
<accession>A0ABR8N3T4</accession>
<reference evidence="2 3" key="1">
    <citation type="submission" date="2020-09" db="EMBL/GenBank/DDBJ databases">
        <title>Paenibacillus sp. strain PR3 16S rRNA gene Genome sequencing and assembly.</title>
        <authorList>
            <person name="Kim J."/>
        </authorList>
    </citation>
    <scope>NUCLEOTIDE SEQUENCE [LARGE SCALE GENOMIC DNA]</scope>
    <source>
        <strain evidence="2 3">PR3</strain>
    </source>
</reference>
<feature type="transmembrane region" description="Helical" evidence="1">
    <location>
        <begin position="37"/>
        <end position="62"/>
    </location>
</feature>
<evidence type="ECO:0008006" key="4">
    <source>
        <dbReference type="Google" id="ProtNLM"/>
    </source>
</evidence>
<dbReference type="RefSeq" id="WP_191207132.1">
    <property type="nucleotide sequence ID" value="NZ_JACXZA010000012.1"/>
</dbReference>
<evidence type="ECO:0000313" key="2">
    <source>
        <dbReference type="EMBL" id="MBD3922838.1"/>
    </source>
</evidence>
<gene>
    <name evidence="2" type="ORF">H8B09_29275</name>
</gene>
<comment type="caution">
    <text evidence="2">The sequence shown here is derived from an EMBL/GenBank/DDBJ whole genome shotgun (WGS) entry which is preliminary data.</text>
</comment>
<evidence type="ECO:0000256" key="1">
    <source>
        <dbReference type="SAM" id="Phobius"/>
    </source>
</evidence>
<organism evidence="2 3">
    <name type="scientific">Paenibacillus terricola</name>
    <dbReference type="NCBI Taxonomy" id="2763503"/>
    <lineage>
        <taxon>Bacteria</taxon>
        <taxon>Bacillati</taxon>
        <taxon>Bacillota</taxon>
        <taxon>Bacilli</taxon>
        <taxon>Bacillales</taxon>
        <taxon>Paenibacillaceae</taxon>
        <taxon>Paenibacillus</taxon>
    </lineage>
</organism>